<organism evidence="1 2">
    <name type="scientific">Protea cynaroides</name>
    <dbReference type="NCBI Taxonomy" id="273540"/>
    <lineage>
        <taxon>Eukaryota</taxon>
        <taxon>Viridiplantae</taxon>
        <taxon>Streptophyta</taxon>
        <taxon>Embryophyta</taxon>
        <taxon>Tracheophyta</taxon>
        <taxon>Spermatophyta</taxon>
        <taxon>Magnoliopsida</taxon>
        <taxon>Proteales</taxon>
        <taxon>Proteaceae</taxon>
        <taxon>Protea</taxon>
    </lineage>
</organism>
<reference evidence="1" key="1">
    <citation type="journal article" date="2023" name="Plant J.">
        <title>The genome of the king protea, Protea cynaroides.</title>
        <authorList>
            <person name="Chang J."/>
            <person name="Duong T.A."/>
            <person name="Schoeman C."/>
            <person name="Ma X."/>
            <person name="Roodt D."/>
            <person name="Barker N."/>
            <person name="Li Z."/>
            <person name="Van de Peer Y."/>
            <person name="Mizrachi E."/>
        </authorList>
    </citation>
    <scope>NUCLEOTIDE SEQUENCE</scope>
    <source>
        <tissue evidence="1">Young leaves</tissue>
    </source>
</reference>
<accession>A0A9Q0HF86</accession>
<dbReference type="Proteomes" id="UP001141806">
    <property type="component" value="Unassembled WGS sequence"/>
</dbReference>
<dbReference type="AlphaFoldDB" id="A0A9Q0HF86"/>
<evidence type="ECO:0000313" key="2">
    <source>
        <dbReference type="Proteomes" id="UP001141806"/>
    </source>
</evidence>
<name>A0A9Q0HF86_9MAGN</name>
<sequence>MLSMSVVFSADGSGFAAEGDLVLADISYVLGMVAWSRVHAGVTKAGSLMVAWRRFHDDGAVSLQPRFIAESMGVCRRILREVTHGWAPVWGARESGGRYPSSHMCVAGMEQITQSQISSLMVFNAGCVGPAMGKKSGSEKRMLGLDRRSQIAGSGVIFAYLRCCLQR</sequence>
<evidence type="ECO:0000313" key="1">
    <source>
        <dbReference type="EMBL" id="KAJ4962922.1"/>
    </source>
</evidence>
<gene>
    <name evidence="1" type="ORF">NE237_022861</name>
</gene>
<proteinExistence type="predicted"/>
<comment type="caution">
    <text evidence="1">The sequence shown here is derived from an EMBL/GenBank/DDBJ whole genome shotgun (WGS) entry which is preliminary data.</text>
</comment>
<protein>
    <submittedName>
        <fullName evidence="1">Uncharacterized protein</fullName>
    </submittedName>
</protein>
<dbReference type="EMBL" id="JAMYWD010000008">
    <property type="protein sequence ID" value="KAJ4962922.1"/>
    <property type="molecule type" value="Genomic_DNA"/>
</dbReference>
<keyword evidence="2" id="KW-1185">Reference proteome</keyword>